<proteinExistence type="inferred from homology"/>
<comment type="similarity">
    <text evidence="2 6">Belongs to the QNG1 protein family.</text>
</comment>
<dbReference type="AlphaFoldDB" id="A0A6S7GRT3"/>
<sequence length="341" mass="38972">MATLSPRASGSFIASCAKHVSIKQEGVEKVAKQIYPELEKSLYSVKSWRKHKLHPKELSEATVDWIFLLDTLNFSFWVEQETPPFVVKYRGNCYTGYWALCAAINRALENGIPITTPSYYAQITEDRLKTIFQSETTTNIPLLTERVKNLNETGLLLVEKYQNTFVNMLRSCNKSAKVLLDMVVTQFSCFCDEATFQNKKVGLYKRAQILIADIWACFEGQDFGEFTDIDSLTMFADYLVPRGLQFLDVIEYSNELQNILKQGELLPYGSALEVEIRGCSIWAVELICNELRRMQKEKISGNGDKVVINAILVDFFLWDSTKACEDEIGGFPMHKTRSIFY</sequence>
<dbReference type="OrthoDB" id="416777at2759"/>
<dbReference type="Pfam" id="PF10343">
    <property type="entry name" value="Q_salvage"/>
    <property type="match status" value="1"/>
</dbReference>
<comment type="caution">
    <text evidence="7">The sequence shown here is derived from an EMBL/GenBank/DDBJ whole genome shotgun (WGS) entry which is preliminary data.</text>
</comment>
<dbReference type="GO" id="GO:0016787">
    <property type="term" value="F:hydrolase activity"/>
    <property type="evidence" value="ECO:0007669"/>
    <property type="project" value="UniProtKB-KW"/>
</dbReference>
<evidence type="ECO:0000256" key="5">
    <source>
        <dbReference type="ARBA" id="ARBA00048204"/>
    </source>
</evidence>
<evidence type="ECO:0000256" key="1">
    <source>
        <dbReference type="ARBA" id="ARBA00022801"/>
    </source>
</evidence>
<evidence type="ECO:0000313" key="8">
    <source>
        <dbReference type="Proteomes" id="UP001152795"/>
    </source>
</evidence>
<evidence type="ECO:0000256" key="6">
    <source>
        <dbReference type="RuleBase" id="RU365002"/>
    </source>
</evidence>
<protein>
    <recommendedName>
        <fullName evidence="3 6">Queuosine 5'-phosphate N-glycosylase/hydrolase</fullName>
        <ecNumber evidence="6">3.2.2.-</ecNumber>
    </recommendedName>
    <alternativeName>
        <fullName evidence="4 6">Queuosine-nucleotide N-glycosylase/hydrolase</fullName>
    </alternativeName>
</protein>
<organism evidence="7 8">
    <name type="scientific">Paramuricea clavata</name>
    <name type="common">Red gorgonian</name>
    <name type="synonym">Violescent sea-whip</name>
    <dbReference type="NCBI Taxonomy" id="317549"/>
    <lineage>
        <taxon>Eukaryota</taxon>
        <taxon>Metazoa</taxon>
        <taxon>Cnidaria</taxon>
        <taxon>Anthozoa</taxon>
        <taxon>Octocorallia</taxon>
        <taxon>Malacalcyonacea</taxon>
        <taxon>Plexauridae</taxon>
        <taxon>Paramuricea</taxon>
    </lineage>
</organism>
<dbReference type="GO" id="GO:0006400">
    <property type="term" value="P:tRNA modification"/>
    <property type="evidence" value="ECO:0007669"/>
    <property type="project" value="TreeGrafter"/>
</dbReference>
<dbReference type="EMBL" id="CACRXK020001150">
    <property type="protein sequence ID" value="CAB3987290.1"/>
    <property type="molecule type" value="Genomic_DNA"/>
</dbReference>
<dbReference type="Proteomes" id="UP001152795">
    <property type="component" value="Unassembled WGS sequence"/>
</dbReference>
<keyword evidence="8" id="KW-1185">Reference proteome</keyword>
<accession>A0A6S7GRT3</accession>
<reference evidence="7" key="1">
    <citation type="submission" date="2020-04" db="EMBL/GenBank/DDBJ databases">
        <authorList>
            <person name="Alioto T."/>
            <person name="Alioto T."/>
            <person name="Gomez Garrido J."/>
        </authorList>
    </citation>
    <scope>NUCLEOTIDE SEQUENCE</scope>
    <source>
        <strain evidence="7">A484AB</strain>
    </source>
</reference>
<dbReference type="InterPro" id="IPR019438">
    <property type="entry name" value="Q_salvage"/>
</dbReference>
<dbReference type="EC" id="3.2.2.-" evidence="6"/>
<dbReference type="PANTHER" id="PTHR21314">
    <property type="entry name" value="QUEUOSINE 5'-PHOSPHATE N-GLYCOSYLASE_HYDROLASE-RELATED"/>
    <property type="match status" value="1"/>
</dbReference>
<comment type="function">
    <text evidence="6">Catalyzes the hydrolysis of queuosine 5'-phosphate, releasing the nucleobase queuine (q). Is required for salvage of queuine from exogenous queuosine (Q) that is imported and then converted to queuosine 5'-phosphate intracellularly.</text>
</comment>
<comment type="catalytic activity">
    <reaction evidence="5 6">
        <text>queuosine 5'-phosphate + H2O = queuine + D-ribose 5-phosphate</text>
        <dbReference type="Rhea" id="RHEA:75387"/>
        <dbReference type="ChEBI" id="CHEBI:15377"/>
        <dbReference type="ChEBI" id="CHEBI:17433"/>
        <dbReference type="ChEBI" id="CHEBI:78346"/>
        <dbReference type="ChEBI" id="CHEBI:194371"/>
    </reaction>
    <physiologicalReaction direction="left-to-right" evidence="5 6">
        <dbReference type="Rhea" id="RHEA:75388"/>
    </physiologicalReaction>
</comment>
<dbReference type="PANTHER" id="PTHR21314:SF0">
    <property type="entry name" value="QUEUOSINE 5'-PHOSPHATE N-GLYCOSYLASE_HYDROLASE"/>
    <property type="match status" value="1"/>
</dbReference>
<name>A0A6S7GRT3_PARCT</name>
<evidence type="ECO:0000256" key="4">
    <source>
        <dbReference type="ARBA" id="ARBA00035393"/>
    </source>
</evidence>
<keyword evidence="1 6" id="KW-0378">Hydrolase</keyword>
<gene>
    <name evidence="7" type="ORF">PACLA_8A002278</name>
</gene>
<evidence type="ECO:0000256" key="2">
    <source>
        <dbReference type="ARBA" id="ARBA00035119"/>
    </source>
</evidence>
<evidence type="ECO:0000256" key="3">
    <source>
        <dbReference type="ARBA" id="ARBA00035306"/>
    </source>
</evidence>
<evidence type="ECO:0000313" key="7">
    <source>
        <dbReference type="EMBL" id="CAB3987290.1"/>
    </source>
</evidence>